<evidence type="ECO:0000313" key="6">
    <source>
        <dbReference type="Proteomes" id="UP000245523"/>
    </source>
</evidence>
<proteinExistence type="predicted"/>
<sequence length="262" mass="29285">MSEISESFVSEKVKNIARAPKYRGAIFQVEADERGLALIDGKEESLKIYITVDPEKDQIVETRFFTYGGPIFTALADTLCEHLQGKAIEFLEKTNVHNLEKELRDDPEKPAFPAAATEVQSLAKLIQKLVDSYPEKKAIALAARETMEQVKYRTQTVEGRNEADKEWAALSQEERLQKIADCLHVNVRSTLQMDGGDLEILGMLDDTHVKIRFQGACAGCSASSGGTLYYIEDQLRDNVYYNLNVVPEDTFTDALAAQTPET</sequence>
<evidence type="ECO:0000259" key="3">
    <source>
        <dbReference type="Pfam" id="PF01106"/>
    </source>
</evidence>
<evidence type="ECO:0000256" key="2">
    <source>
        <dbReference type="ARBA" id="ARBA00023231"/>
    </source>
</evidence>
<comment type="caution">
    <text evidence="5">The sequence shown here is derived from an EMBL/GenBank/DDBJ whole genome shotgun (WGS) entry which is preliminary data.</text>
</comment>
<dbReference type="InterPro" id="IPR034904">
    <property type="entry name" value="FSCA_dom_sf"/>
</dbReference>
<name>A0ABX5LPE0_9BACT</name>
<evidence type="ECO:0000313" key="5">
    <source>
        <dbReference type="EMBL" id="PWL04297.1"/>
    </source>
</evidence>
<dbReference type="InterPro" id="IPR001075">
    <property type="entry name" value="NIF_FeS_clus_asmbl_NifU_C"/>
</dbReference>
<dbReference type="EMBL" id="QGHD01000001">
    <property type="protein sequence ID" value="PWL04297.1"/>
    <property type="molecule type" value="Genomic_DNA"/>
</dbReference>
<accession>A0ABX5LPE0</accession>
<reference evidence="5 6" key="1">
    <citation type="submission" date="2018-05" db="EMBL/GenBank/DDBJ databases">
        <title>Animal gut microbial communities from fecal samples from Wisconsin, USA.</title>
        <authorList>
            <person name="Neumann A."/>
        </authorList>
    </citation>
    <scope>NUCLEOTIDE SEQUENCE [LARGE SCALE GENOMIC DNA]</scope>
    <source>
        <strain evidence="5 6">UWS4</strain>
    </source>
</reference>
<evidence type="ECO:0000256" key="1">
    <source>
        <dbReference type="ARBA" id="ARBA00015278"/>
    </source>
</evidence>
<dbReference type="SUPFAM" id="SSF82649">
    <property type="entry name" value="SufE/NifU"/>
    <property type="match status" value="1"/>
</dbReference>
<dbReference type="Gene3D" id="3.90.1010.10">
    <property type="match status" value="1"/>
</dbReference>
<dbReference type="Gene3D" id="3.30.300.130">
    <property type="entry name" value="Fe-S cluster assembly (FSCA)"/>
    <property type="match status" value="1"/>
</dbReference>
<keyword evidence="2" id="KW-0535">Nitrogen fixation</keyword>
<organism evidence="5 6">
    <name type="scientific">Hallerella porci</name>
    <dbReference type="NCBI Taxonomy" id="1945871"/>
    <lineage>
        <taxon>Bacteria</taxon>
        <taxon>Pseudomonadati</taxon>
        <taxon>Fibrobacterota</taxon>
        <taxon>Fibrobacteria</taxon>
        <taxon>Fibrobacterales</taxon>
        <taxon>Fibrobacteraceae</taxon>
        <taxon>Hallerella</taxon>
    </lineage>
</organism>
<dbReference type="InterPro" id="IPR002871">
    <property type="entry name" value="NIF_FeS_clus_asmbl_NifU_N"/>
</dbReference>
<dbReference type="Proteomes" id="UP000245523">
    <property type="component" value="Unassembled WGS sequence"/>
</dbReference>
<evidence type="ECO:0000259" key="4">
    <source>
        <dbReference type="Pfam" id="PF01592"/>
    </source>
</evidence>
<feature type="domain" description="NIF system FeS cluster assembly NifU C-terminal" evidence="3">
    <location>
        <begin position="179"/>
        <end position="245"/>
    </location>
</feature>
<gene>
    <name evidence="5" type="ORF">B0H50_101312</name>
</gene>
<keyword evidence="6" id="KW-1185">Reference proteome</keyword>
<feature type="domain" description="NIF system FeS cluster assembly NifU N-terminal" evidence="4">
    <location>
        <begin position="12"/>
        <end position="137"/>
    </location>
</feature>
<dbReference type="SUPFAM" id="SSF117916">
    <property type="entry name" value="Fe-S cluster assembly (FSCA) domain-like"/>
    <property type="match status" value="1"/>
</dbReference>
<dbReference type="RefSeq" id="WP_158256442.1">
    <property type="nucleotide sequence ID" value="NZ_JAXEIU010000062.1"/>
</dbReference>
<protein>
    <recommendedName>
        <fullName evidence="1">Nitrogen fixation protein NifU</fullName>
    </recommendedName>
</protein>
<dbReference type="Pfam" id="PF01106">
    <property type="entry name" value="NifU"/>
    <property type="match status" value="1"/>
</dbReference>
<dbReference type="Pfam" id="PF01592">
    <property type="entry name" value="NifU_N"/>
    <property type="match status" value="1"/>
</dbReference>